<evidence type="ECO:0000256" key="13">
    <source>
        <dbReference type="SAM" id="MobiDB-lite"/>
    </source>
</evidence>
<dbReference type="PROSITE" id="PS00912">
    <property type="entry name" value="DHODEHASE_2"/>
    <property type="match status" value="1"/>
</dbReference>
<feature type="transmembrane region" description="Helical" evidence="11">
    <location>
        <begin position="39"/>
        <end position="60"/>
    </location>
</feature>
<dbReference type="GO" id="GO:0006207">
    <property type="term" value="P:'de novo' pyrimidine nucleobase biosynthetic process"/>
    <property type="evidence" value="ECO:0007669"/>
    <property type="project" value="InterPro"/>
</dbReference>
<dbReference type="NCBIfam" id="NF003652">
    <property type="entry name" value="PRK05286.2-5"/>
    <property type="match status" value="1"/>
</dbReference>
<keyword evidence="8 11" id="KW-0560">Oxidoreductase</keyword>
<reference evidence="15 16" key="1">
    <citation type="journal article" date="2016" name="Mol. Biol. Evol.">
        <title>Comparative Genomics of Early-Diverging Mushroom-Forming Fungi Provides Insights into the Origins of Lignocellulose Decay Capabilities.</title>
        <authorList>
            <person name="Nagy L.G."/>
            <person name="Riley R."/>
            <person name="Tritt A."/>
            <person name="Adam C."/>
            <person name="Daum C."/>
            <person name="Floudas D."/>
            <person name="Sun H."/>
            <person name="Yadav J.S."/>
            <person name="Pangilinan J."/>
            <person name="Larsson K.H."/>
            <person name="Matsuura K."/>
            <person name="Barry K."/>
            <person name="Labutti K."/>
            <person name="Kuo R."/>
            <person name="Ohm R.A."/>
            <person name="Bhattacharya S.S."/>
            <person name="Shirouzu T."/>
            <person name="Yoshinaga Y."/>
            <person name="Martin F.M."/>
            <person name="Grigoriev I.V."/>
            <person name="Hibbett D.S."/>
        </authorList>
    </citation>
    <scope>NUCLEOTIDE SEQUENCE [LARGE SCALE GENOMIC DNA]</scope>
    <source>
        <strain evidence="15 16">HHB12733</strain>
    </source>
</reference>
<evidence type="ECO:0000313" key="16">
    <source>
        <dbReference type="Proteomes" id="UP000076842"/>
    </source>
</evidence>
<comment type="subcellular location">
    <subcellularLocation>
        <location evidence="1">Membrane</location>
    </subcellularLocation>
    <subcellularLocation>
        <location evidence="11">Mitochondrion inner membrane</location>
        <topology evidence="11">Single-pass membrane protein</topology>
    </subcellularLocation>
</comment>
<keyword evidence="9 11" id="KW-0472">Membrane</keyword>
<evidence type="ECO:0000256" key="12">
    <source>
        <dbReference type="SAM" id="Coils"/>
    </source>
</evidence>
<evidence type="ECO:0000256" key="9">
    <source>
        <dbReference type="ARBA" id="ARBA00023136"/>
    </source>
</evidence>
<dbReference type="InParanoid" id="A0A165EYI4"/>
<comment type="cofactor">
    <cofactor evidence="11">
        <name>FMN</name>
        <dbReference type="ChEBI" id="CHEBI:58210"/>
    </cofactor>
    <text evidence="11">Binds 1 FMN per subunit.</text>
</comment>
<keyword evidence="6 11" id="KW-0285">Flavoprotein</keyword>
<evidence type="ECO:0000256" key="7">
    <source>
        <dbReference type="ARBA" id="ARBA00022643"/>
    </source>
</evidence>
<feature type="domain" description="Dihydroorotate dehydrogenase catalytic" evidence="14">
    <location>
        <begin position="108"/>
        <end position="431"/>
    </location>
</feature>
<dbReference type="OrthoDB" id="14784at2759"/>
<dbReference type="PANTHER" id="PTHR48109:SF4">
    <property type="entry name" value="DIHYDROOROTATE DEHYDROGENASE (QUINONE), MITOCHONDRIAL"/>
    <property type="match status" value="1"/>
</dbReference>
<organism evidence="15 16">
    <name type="scientific">Calocera cornea HHB12733</name>
    <dbReference type="NCBI Taxonomy" id="1353952"/>
    <lineage>
        <taxon>Eukaryota</taxon>
        <taxon>Fungi</taxon>
        <taxon>Dikarya</taxon>
        <taxon>Basidiomycota</taxon>
        <taxon>Agaricomycotina</taxon>
        <taxon>Dacrymycetes</taxon>
        <taxon>Dacrymycetales</taxon>
        <taxon>Dacrymycetaceae</taxon>
        <taxon>Calocera</taxon>
    </lineage>
</organism>
<dbReference type="EC" id="1.3.5.2" evidence="4 11"/>
<feature type="compositionally biased region" description="Polar residues" evidence="13">
    <location>
        <begin position="22"/>
        <end position="32"/>
    </location>
</feature>
<dbReference type="PROSITE" id="PS00911">
    <property type="entry name" value="DHODEHASE_1"/>
    <property type="match status" value="1"/>
</dbReference>
<dbReference type="STRING" id="1353952.A0A165EYI4"/>
<keyword evidence="7 11" id="KW-0288">FMN</keyword>
<dbReference type="Gene3D" id="3.20.20.70">
    <property type="entry name" value="Aldolase class I"/>
    <property type="match status" value="1"/>
</dbReference>
<dbReference type="CDD" id="cd04738">
    <property type="entry name" value="DHOD_2_like"/>
    <property type="match status" value="1"/>
</dbReference>
<protein>
    <recommendedName>
        <fullName evidence="5 11">Dihydroorotate dehydrogenase (quinone), mitochondrial</fullName>
        <shortName evidence="11">DHOdehase</shortName>
        <ecNumber evidence="4 11">1.3.5.2</ecNumber>
    </recommendedName>
</protein>
<accession>A0A165EYI4</accession>
<evidence type="ECO:0000256" key="1">
    <source>
        <dbReference type="ARBA" id="ARBA00004370"/>
    </source>
</evidence>
<feature type="region of interest" description="Disordered" evidence="13">
    <location>
        <begin position="13"/>
        <end position="32"/>
    </location>
</feature>
<feature type="compositionally biased region" description="Pro residues" evidence="13">
    <location>
        <begin position="499"/>
        <end position="513"/>
    </location>
</feature>
<dbReference type="FunCoup" id="A0A165EYI4">
    <property type="interactions" value="402"/>
</dbReference>
<keyword evidence="11" id="KW-1133">Transmembrane helix</keyword>
<proteinExistence type="inferred from homology"/>
<dbReference type="InterPro" id="IPR013785">
    <property type="entry name" value="Aldolase_TIM"/>
</dbReference>
<dbReference type="GO" id="GO:0005743">
    <property type="term" value="C:mitochondrial inner membrane"/>
    <property type="evidence" value="ECO:0007669"/>
    <property type="project" value="UniProtKB-SubCell"/>
</dbReference>
<dbReference type="InterPro" id="IPR001295">
    <property type="entry name" value="Dihydroorotate_DH_CS"/>
</dbReference>
<evidence type="ECO:0000256" key="5">
    <source>
        <dbReference type="ARBA" id="ARBA00017599"/>
    </source>
</evidence>
<dbReference type="EMBL" id="KV423988">
    <property type="protein sequence ID" value="KZT55792.1"/>
    <property type="molecule type" value="Genomic_DNA"/>
</dbReference>
<evidence type="ECO:0000256" key="3">
    <source>
        <dbReference type="ARBA" id="ARBA00005359"/>
    </source>
</evidence>
<evidence type="ECO:0000256" key="8">
    <source>
        <dbReference type="ARBA" id="ARBA00023002"/>
    </source>
</evidence>
<keyword evidence="11" id="KW-0999">Mitochondrion inner membrane</keyword>
<dbReference type="Pfam" id="PF01180">
    <property type="entry name" value="DHO_dh"/>
    <property type="match status" value="1"/>
</dbReference>
<evidence type="ECO:0000256" key="2">
    <source>
        <dbReference type="ARBA" id="ARBA00005161"/>
    </source>
</evidence>
<dbReference type="GO" id="GO:0044205">
    <property type="term" value="P:'de novo' UMP biosynthetic process"/>
    <property type="evidence" value="ECO:0007669"/>
    <property type="project" value="UniProtKB-UniPathway"/>
</dbReference>
<dbReference type="InterPro" id="IPR005720">
    <property type="entry name" value="Dihydroorotate_DH_cat"/>
</dbReference>
<feature type="coiled-coil region" evidence="12">
    <location>
        <begin position="452"/>
        <end position="479"/>
    </location>
</feature>
<gene>
    <name evidence="15" type="ORF">CALCODRAFT_524478</name>
</gene>
<keyword evidence="11" id="KW-0812">Transmembrane</keyword>
<comment type="similarity">
    <text evidence="3 11">Belongs to the dihydroorotate dehydrogenase family. Type 2 subfamily.</text>
</comment>
<feature type="region of interest" description="Disordered" evidence="13">
    <location>
        <begin position="490"/>
        <end position="540"/>
    </location>
</feature>
<dbReference type="SUPFAM" id="SSF51395">
    <property type="entry name" value="FMN-linked oxidoreductases"/>
    <property type="match status" value="1"/>
</dbReference>
<name>A0A165EYI4_9BASI</name>
<evidence type="ECO:0000259" key="14">
    <source>
        <dbReference type="Pfam" id="PF01180"/>
    </source>
</evidence>
<dbReference type="InterPro" id="IPR005719">
    <property type="entry name" value="Dihydroorotate_DH_2"/>
</dbReference>
<comment type="pathway">
    <text evidence="2 11">Pyrimidine metabolism; UMP biosynthesis via de novo pathway; orotate from (S)-dihydroorotate (quinone route): step 1/1.</text>
</comment>
<evidence type="ECO:0000256" key="11">
    <source>
        <dbReference type="RuleBase" id="RU361255"/>
    </source>
</evidence>
<dbReference type="InterPro" id="IPR050074">
    <property type="entry name" value="DHO_dehydrogenase"/>
</dbReference>
<comment type="catalytic activity">
    <reaction evidence="10 11">
        <text>(S)-dihydroorotate + a quinone = orotate + a quinol</text>
        <dbReference type="Rhea" id="RHEA:30187"/>
        <dbReference type="ChEBI" id="CHEBI:24646"/>
        <dbReference type="ChEBI" id="CHEBI:30839"/>
        <dbReference type="ChEBI" id="CHEBI:30864"/>
        <dbReference type="ChEBI" id="CHEBI:132124"/>
        <dbReference type="EC" id="1.3.5.2"/>
    </reaction>
</comment>
<dbReference type="NCBIfam" id="TIGR01036">
    <property type="entry name" value="pyrD_sub2"/>
    <property type="match status" value="1"/>
</dbReference>
<keyword evidence="11" id="KW-0496">Mitochondrion</keyword>
<dbReference type="Proteomes" id="UP000076842">
    <property type="component" value="Unassembled WGS sequence"/>
</dbReference>
<dbReference type="AlphaFoldDB" id="A0A165EYI4"/>
<evidence type="ECO:0000313" key="15">
    <source>
        <dbReference type="EMBL" id="KZT55792.1"/>
    </source>
</evidence>
<keyword evidence="12" id="KW-0175">Coiled coil</keyword>
<sequence length="540" mass="58320">MLRAGLRRPISSLRTPTRHARSASTSQVSYGTAPGSTPILSYVYGGLLLAGAGVFGVYYIDSRAAIHKYVAIPLIRLCVDGETAHRLGVKMLGTGLMPKDVKEDDELLECELWDLPMSNPLGIAAGLDKNAEAVDGLFDLGFGYVEVGSVTPQPQPGNPQPRFFRLLPDRAIINRYGFNSDGHARVLGRLRARLTGWPEVDNHAQRRSRVLAVNLGKNKSSSPDSIEDYLVGVRTFGALADVLVVNVSSPNTPGLRSLQARGMLEELLGEVVKERDELPWESKPKVVVKLAPDLSSEEIEDVAAAIRETKVDGVIMGNTTVQRPTTVKSRKSAYTANVTRLLIVDTAVSLKMETGGLSGPPLKPITMQAFKALRSLIPSSIPLIACGGISSGADALEYAKMGASTVQLYTAFGYEGVGAPRDIKDELTELLRKEGKSWKQVTSEAITTLAWKDDSESALERLKREAENALENLKEISTHIALGDELAPNWRDPEVEKPIAPPPVPTAPSTPAPPDDKSNAVLDIVAITPDPTKQSQEEKL</sequence>
<evidence type="ECO:0000256" key="10">
    <source>
        <dbReference type="ARBA" id="ARBA00048639"/>
    </source>
</evidence>
<evidence type="ECO:0000256" key="6">
    <source>
        <dbReference type="ARBA" id="ARBA00022630"/>
    </source>
</evidence>
<dbReference type="GO" id="GO:0106430">
    <property type="term" value="F:dihydroorotate dehydrogenase (quinone) activity"/>
    <property type="evidence" value="ECO:0007669"/>
    <property type="project" value="UniProtKB-EC"/>
</dbReference>
<dbReference type="UniPathway" id="UPA00070">
    <property type="reaction ID" value="UER00946"/>
</dbReference>
<keyword evidence="16" id="KW-1185">Reference proteome</keyword>
<dbReference type="PANTHER" id="PTHR48109">
    <property type="entry name" value="DIHYDROOROTATE DEHYDROGENASE (QUINONE), MITOCHONDRIAL-RELATED"/>
    <property type="match status" value="1"/>
</dbReference>
<evidence type="ECO:0000256" key="4">
    <source>
        <dbReference type="ARBA" id="ARBA00012791"/>
    </source>
</evidence>